<gene>
    <name evidence="2" type="ORF">OG560_30955</name>
</gene>
<protein>
    <submittedName>
        <fullName evidence="2">Uncharacterized protein</fullName>
    </submittedName>
</protein>
<reference evidence="2 3" key="1">
    <citation type="submission" date="2022-10" db="EMBL/GenBank/DDBJ databases">
        <title>The complete genomes of actinobacterial strains from the NBC collection.</title>
        <authorList>
            <person name="Joergensen T.S."/>
            <person name="Alvarez Arevalo M."/>
            <person name="Sterndorff E.B."/>
            <person name="Faurdal D."/>
            <person name="Vuksanovic O."/>
            <person name="Mourched A.-S."/>
            <person name="Charusanti P."/>
            <person name="Shaw S."/>
            <person name="Blin K."/>
            <person name="Weber T."/>
        </authorList>
    </citation>
    <scope>NUCLEOTIDE SEQUENCE [LARGE SCALE GENOMIC DNA]</scope>
    <source>
        <strain evidence="2 3">NBC_00185</strain>
    </source>
</reference>
<proteinExistence type="predicted"/>
<name>A0ABZ1KAY1_9ACTN</name>
<organism evidence="2 3">
    <name type="scientific">[Kitasatospora] papulosa</name>
    <dbReference type="NCBI Taxonomy" id="1464011"/>
    <lineage>
        <taxon>Bacteria</taxon>
        <taxon>Bacillati</taxon>
        <taxon>Actinomycetota</taxon>
        <taxon>Actinomycetes</taxon>
        <taxon>Kitasatosporales</taxon>
        <taxon>Streptomycetaceae</taxon>
        <taxon>Streptomyces</taxon>
    </lineage>
</organism>
<feature type="compositionally biased region" description="Basic and acidic residues" evidence="1">
    <location>
        <begin position="280"/>
        <end position="292"/>
    </location>
</feature>
<accession>A0ABZ1KAY1</accession>
<dbReference type="RefSeq" id="WP_406189092.1">
    <property type="nucleotide sequence ID" value="NZ_CP108135.1"/>
</dbReference>
<evidence type="ECO:0000313" key="2">
    <source>
        <dbReference type="EMBL" id="WTP69609.1"/>
    </source>
</evidence>
<keyword evidence="3" id="KW-1185">Reference proteome</keyword>
<sequence>MSFKTLRAWNGEQSRAFEELSYQLLKNRVPPGAQAIRTGNPDGGVEWYATLPDGTEWGWQAKHVDGIGPLLTAMTDSVKRVAKERPQLRKLTFAISWNLATGTLGGERTSQRQKYEAKVSTWKKTIPGAEKIQFELVQESDLLDELAKPEHRGRRWFWWNHVVLGRDWLEQRYMEQADAAGEKYRPDLQVDLPIQEDLVALGFDQSVLTHFNRLRRDVITAVNDLHVLVKDEDDPDAAPYQAIHDTAAALKANASALAVQAGDPPTPLVHLTDQLSPSKDSARCSRSSRPEK</sequence>
<dbReference type="EMBL" id="CP108135">
    <property type="protein sequence ID" value="WTP69609.1"/>
    <property type="molecule type" value="Genomic_DNA"/>
</dbReference>
<feature type="region of interest" description="Disordered" evidence="1">
    <location>
        <begin position="261"/>
        <end position="292"/>
    </location>
</feature>
<evidence type="ECO:0000313" key="3">
    <source>
        <dbReference type="Proteomes" id="UP001622496"/>
    </source>
</evidence>
<dbReference type="Proteomes" id="UP001622496">
    <property type="component" value="Chromosome"/>
</dbReference>
<evidence type="ECO:0000256" key="1">
    <source>
        <dbReference type="SAM" id="MobiDB-lite"/>
    </source>
</evidence>